<proteinExistence type="predicted"/>
<dbReference type="Proteomes" id="UP000235965">
    <property type="component" value="Unassembled WGS sequence"/>
</dbReference>
<evidence type="ECO:0000313" key="1">
    <source>
        <dbReference type="EMBL" id="PNF17838.1"/>
    </source>
</evidence>
<name>A0A2J7PND3_9NEOP</name>
<comment type="caution">
    <text evidence="1">The sequence shown here is derived from an EMBL/GenBank/DDBJ whole genome shotgun (WGS) entry which is preliminary data.</text>
</comment>
<gene>
    <name evidence="1" type="ORF">B7P43_G05719</name>
</gene>
<dbReference type="InParanoid" id="A0A2J7PND3"/>
<evidence type="ECO:0008006" key="3">
    <source>
        <dbReference type="Google" id="ProtNLM"/>
    </source>
</evidence>
<protein>
    <recommendedName>
        <fullName evidence="3">SGNH domain-containing protein</fullName>
    </recommendedName>
</protein>
<dbReference type="Gene3D" id="3.40.50.1110">
    <property type="entry name" value="SGNH hydrolase"/>
    <property type="match status" value="1"/>
</dbReference>
<sequence>MVPSVVQGAVAKGGNDMCPRCKSTKVISNYGDNYYNSRINVDRKELFKIYEDIKELSGQIKVVVGSPVEEVMKHKIDVILEKMDSMVEDYTRSEEDNSGMMEAMKGKKEKSIKDTQQRDVYTIPVIGNRYELLMNQEEVYEDEPHDPQHQCLHDEMVIKKKMCRNNGRRVLIFGDSYTKGMSNELQHRLGKSFEVLGIVKPAENMNEIIKTAKVTVSSFTKNDVCIIWGGTQDIAKNEGENGLRQLKDFVSRHNHTRLVLIN</sequence>
<dbReference type="EMBL" id="NEVH01023954">
    <property type="protein sequence ID" value="PNF17838.1"/>
    <property type="molecule type" value="Genomic_DNA"/>
</dbReference>
<reference evidence="1 2" key="1">
    <citation type="submission" date="2017-12" db="EMBL/GenBank/DDBJ databases">
        <title>Hemimetabolous genomes reveal molecular basis of termite eusociality.</title>
        <authorList>
            <person name="Harrison M.C."/>
            <person name="Jongepier E."/>
            <person name="Robertson H.M."/>
            <person name="Arning N."/>
            <person name="Bitard-Feildel T."/>
            <person name="Chao H."/>
            <person name="Childers C.P."/>
            <person name="Dinh H."/>
            <person name="Doddapaneni H."/>
            <person name="Dugan S."/>
            <person name="Gowin J."/>
            <person name="Greiner C."/>
            <person name="Han Y."/>
            <person name="Hu H."/>
            <person name="Hughes D.S.T."/>
            <person name="Huylmans A.-K."/>
            <person name="Kemena C."/>
            <person name="Kremer L.P.M."/>
            <person name="Lee S.L."/>
            <person name="Lopez-Ezquerra A."/>
            <person name="Mallet L."/>
            <person name="Monroy-Kuhn J.M."/>
            <person name="Moser A."/>
            <person name="Murali S.C."/>
            <person name="Muzny D.M."/>
            <person name="Otani S."/>
            <person name="Piulachs M.-D."/>
            <person name="Poelchau M."/>
            <person name="Qu J."/>
            <person name="Schaub F."/>
            <person name="Wada-Katsumata A."/>
            <person name="Worley K.C."/>
            <person name="Xie Q."/>
            <person name="Ylla G."/>
            <person name="Poulsen M."/>
            <person name="Gibbs R.A."/>
            <person name="Schal C."/>
            <person name="Richards S."/>
            <person name="Belles X."/>
            <person name="Korb J."/>
            <person name="Bornberg-Bauer E."/>
        </authorList>
    </citation>
    <scope>NUCLEOTIDE SEQUENCE [LARGE SCALE GENOMIC DNA]</scope>
    <source>
        <tissue evidence="1">Whole body</tissue>
    </source>
</reference>
<dbReference type="InterPro" id="IPR036514">
    <property type="entry name" value="SGNH_hydro_sf"/>
</dbReference>
<accession>A0A2J7PND3</accession>
<keyword evidence="2" id="KW-1185">Reference proteome</keyword>
<evidence type="ECO:0000313" key="2">
    <source>
        <dbReference type="Proteomes" id="UP000235965"/>
    </source>
</evidence>
<dbReference type="AlphaFoldDB" id="A0A2J7PND3"/>
<organism evidence="1 2">
    <name type="scientific">Cryptotermes secundus</name>
    <dbReference type="NCBI Taxonomy" id="105785"/>
    <lineage>
        <taxon>Eukaryota</taxon>
        <taxon>Metazoa</taxon>
        <taxon>Ecdysozoa</taxon>
        <taxon>Arthropoda</taxon>
        <taxon>Hexapoda</taxon>
        <taxon>Insecta</taxon>
        <taxon>Pterygota</taxon>
        <taxon>Neoptera</taxon>
        <taxon>Polyneoptera</taxon>
        <taxon>Dictyoptera</taxon>
        <taxon>Blattodea</taxon>
        <taxon>Blattoidea</taxon>
        <taxon>Termitoidae</taxon>
        <taxon>Kalotermitidae</taxon>
        <taxon>Cryptotermitinae</taxon>
        <taxon>Cryptotermes</taxon>
    </lineage>
</organism>
<dbReference type="SUPFAM" id="SSF52266">
    <property type="entry name" value="SGNH hydrolase"/>
    <property type="match status" value="1"/>
</dbReference>